<dbReference type="GO" id="GO:0005743">
    <property type="term" value="C:mitochondrial inner membrane"/>
    <property type="evidence" value="ECO:0007669"/>
    <property type="project" value="UniProtKB-SubCell"/>
</dbReference>
<sequence length="247" mass="26961">MALLRRLGVSRLRPLGGLIATIDSRATPHRQLWRPHLRPLQGTRGLSGGGGRKAADDGSAKDYSLAASMLAVALGAVGLSYASVPLYRIFCQATGFGGTVKTHGAADGEANEYNLPKDPAALPNNRPLKVTFNTDVNGDLPWSFKAVQKSVTVLAGQTSLAFFEATNHSKEPIIGVATYNVAPMQAGQYFNKIQCFCFDEQRLLPGETVDMPVFFYIDPDFLTDRKMHRVNTMTLSYTFFRSADLEL</sequence>
<dbReference type="PANTHER" id="PTHR21320">
    <property type="entry name" value="CYTOCHROME C OXIDASE ASSEMBLY PROTEIN COX11-RELATED"/>
    <property type="match status" value="1"/>
</dbReference>
<proteinExistence type="inferred from homology"/>
<comment type="function">
    <text evidence="1">Exerts its effect at some terminal stage of cytochrome c oxidase synthesis, probably by being involved in the insertion of the copper B into subunit I.</text>
</comment>
<dbReference type="AlphaFoldDB" id="A0AB34IZU0"/>
<dbReference type="InterPro" id="IPR023471">
    <property type="entry name" value="CtaG/Cox11_dom_sf"/>
</dbReference>
<dbReference type="InterPro" id="IPR007533">
    <property type="entry name" value="Cyt_c_oxidase_assmbl_CtaG"/>
</dbReference>
<dbReference type="EMBL" id="JBGBPQ010000016">
    <property type="protein sequence ID" value="KAL1508534.1"/>
    <property type="molecule type" value="Genomic_DNA"/>
</dbReference>
<evidence type="ECO:0000313" key="8">
    <source>
        <dbReference type="Proteomes" id="UP001515480"/>
    </source>
</evidence>
<dbReference type="NCBIfam" id="NF003465">
    <property type="entry name" value="PRK05089.1"/>
    <property type="match status" value="1"/>
</dbReference>
<evidence type="ECO:0000256" key="4">
    <source>
        <dbReference type="ARBA" id="ARBA00022989"/>
    </source>
</evidence>
<name>A0AB34IZU0_PRYPA</name>
<keyword evidence="4" id="KW-1133">Transmembrane helix</keyword>
<dbReference type="SUPFAM" id="SSF110111">
    <property type="entry name" value="Ctag/Cox11"/>
    <property type="match status" value="1"/>
</dbReference>
<comment type="subcellular location">
    <subcellularLocation>
        <location evidence="2">Mitochondrion inner membrane</location>
        <topology evidence="2">Single-pass membrane protein</topology>
        <orientation evidence="2">Intermembrane side</orientation>
    </subcellularLocation>
</comment>
<reference evidence="7 8" key="1">
    <citation type="journal article" date="2024" name="Science">
        <title>Giant polyketide synthase enzymes in the biosynthesis of giant marine polyether toxins.</title>
        <authorList>
            <person name="Fallon T.R."/>
            <person name="Shende V.V."/>
            <person name="Wierzbicki I.H."/>
            <person name="Pendleton A.L."/>
            <person name="Watervoot N.F."/>
            <person name="Auber R.P."/>
            <person name="Gonzalez D.J."/>
            <person name="Wisecaver J.H."/>
            <person name="Moore B.S."/>
        </authorList>
    </citation>
    <scope>NUCLEOTIDE SEQUENCE [LARGE SCALE GENOMIC DNA]</scope>
    <source>
        <strain evidence="7 8">12B1</strain>
    </source>
</reference>
<evidence type="ECO:0000256" key="6">
    <source>
        <dbReference type="SAM" id="MobiDB-lite"/>
    </source>
</evidence>
<evidence type="ECO:0000256" key="3">
    <source>
        <dbReference type="ARBA" id="ARBA00022692"/>
    </source>
</evidence>
<comment type="caution">
    <text evidence="7">The sequence shown here is derived from an EMBL/GenBank/DDBJ whole genome shotgun (WGS) entry which is preliminary data.</text>
</comment>
<dbReference type="Proteomes" id="UP001515480">
    <property type="component" value="Unassembled WGS sequence"/>
</dbReference>
<evidence type="ECO:0000256" key="2">
    <source>
        <dbReference type="ARBA" id="ARBA00004243"/>
    </source>
</evidence>
<protein>
    <submittedName>
        <fullName evidence="7">Uncharacterized protein</fullName>
    </submittedName>
</protein>
<keyword evidence="8" id="KW-1185">Reference proteome</keyword>
<feature type="region of interest" description="Disordered" evidence="6">
    <location>
        <begin position="34"/>
        <end position="54"/>
    </location>
</feature>
<evidence type="ECO:0000256" key="5">
    <source>
        <dbReference type="ARBA" id="ARBA00023136"/>
    </source>
</evidence>
<dbReference type="FunFam" id="2.60.370.10:FF:000001">
    <property type="entry name" value="COX11 cytochrome c oxidase assembly homolog"/>
    <property type="match status" value="1"/>
</dbReference>
<dbReference type="HAMAP" id="MF_00155">
    <property type="entry name" value="CtaG"/>
    <property type="match status" value="1"/>
</dbReference>
<keyword evidence="3" id="KW-0812">Transmembrane</keyword>
<gene>
    <name evidence="7" type="ORF">AB1Y20_004633</name>
</gene>
<dbReference type="Pfam" id="PF04442">
    <property type="entry name" value="CtaG_Cox11"/>
    <property type="match status" value="1"/>
</dbReference>
<evidence type="ECO:0000313" key="7">
    <source>
        <dbReference type="EMBL" id="KAL1508534.1"/>
    </source>
</evidence>
<accession>A0AB34IZU0</accession>
<dbReference type="PANTHER" id="PTHR21320:SF3">
    <property type="entry name" value="CYTOCHROME C OXIDASE ASSEMBLY PROTEIN COX11, MITOCHONDRIAL-RELATED"/>
    <property type="match status" value="1"/>
</dbReference>
<dbReference type="GO" id="GO:0005507">
    <property type="term" value="F:copper ion binding"/>
    <property type="evidence" value="ECO:0007669"/>
    <property type="project" value="InterPro"/>
</dbReference>
<evidence type="ECO:0000256" key="1">
    <source>
        <dbReference type="ARBA" id="ARBA00004007"/>
    </source>
</evidence>
<keyword evidence="5" id="KW-0472">Membrane</keyword>
<organism evidence="7 8">
    <name type="scientific">Prymnesium parvum</name>
    <name type="common">Toxic golden alga</name>
    <dbReference type="NCBI Taxonomy" id="97485"/>
    <lineage>
        <taxon>Eukaryota</taxon>
        <taxon>Haptista</taxon>
        <taxon>Haptophyta</taxon>
        <taxon>Prymnesiophyceae</taxon>
        <taxon>Prymnesiales</taxon>
        <taxon>Prymnesiaceae</taxon>
        <taxon>Prymnesium</taxon>
    </lineage>
</organism>
<dbReference type="Gene3D" id="2.60.370.10">
    <property type="entry name" value="Ctag/Cox11"/>
    <property type="match status" value="1"/>
</dbReference>